<evidence type="ECO:0000256" key="1">
    <source>
        <dbReference type="SAM" id="MobiDB-lite"/>
    </source>
</evidence>
<feature type="region of interest" description="Disordered" evidence="1">
    <location>
        <begin position="355"/>
        <end position="401"/>
    </location>
</feature>
<dbReference type="Proteomes" id="UP001159363">
    <property type="component" value="Chromosome 6"/>
</dbReference>
<reference evidence="2 3" key="1">
    <citation type="submission" date="2023-02" db="EMBL/GenBank/DDBJ databases">
        <title>LHISI_Scaffold_Assembly.</title>
        <authorList>
            <person name="Stuart O.P."/>
            <person name="Cleave R."/>
            <person name="Magrath M.J.L."/>
            <person name="Mikheyev A.S."/>
        </authorList>
    </citation>
    <scope>NUCLEOTIDE SEQUENCE [LARGE SCALE GENOMIC DNA]</scope>
    <source>
        <strain evidence="2">Daus_M_001</strain>
        <tissue evidence="2">Leg muscle</tissue>
    </source>
</reference>
<evidence type="ECO:0000313" key="2">
    <source>
        <dbReference type="EMBL" id="KAJ8878689.1"/>
    </source>
</evidence>
<dbReference type="EMBL" id="JARBHB010000007">
    <property type="protein sequence ID" value="KAJ8878689.1"/>
    <property type="molecule type" value="Genomic_DNA"/>
</dbReference>
<feature type="region of interest" description="Disordered" evidence="1">
    <location>
        <begin position="146"/>
        <end position="172"/>
    </location>
</feature>
<name>A0ABQ9H320_9NEOP</name>
<feature type="compositionally biased region" description="Polar residues" evidence="1">
    <location>
        <begin position="269"/>
        <end position="278"/>
    </location>
</feature>
<proteinExistence type="predicted"/>
<protein>
    <submittedName>
        <fullName evidence="2">Uncharacterized protein</fullName>
    </submittedName>
</protein>
<feature type="compositionally biased region" description="Polar residues" evidence="1">
    <location>
        <begin position="374"/>
        <end position="400"/>
    </location>
</feature>
<gene>
    <name evidence="2" type="ORF">PR048_019274</name>
</gene>
<sequence>MTIFEPGVFPTKPNLVRFQAKSPPDFRSWESCWMTMTQVGGFPRGSLPLHAGAAPYPLRFTHVGSQDLAVKSRPTLFTHSLHSYYRLFALWEFSLRHLTIDRKHTSGNVCLSLVRKLTRGHLPSVMITTGDETWIYDIDPDTEQQSSQWKDSRALRSKKKRSRFRSTQEERSSTFSTSVGLSGMILLLRAHSGELAHHVALAVVLVMDKSEFGTCAEEGNPSTSSSDPLFNDTETDAYHRPGNKPQMLFKRTSPLYPPQHERNLHTQNTNQYQNQPGSGNPRASCLSFEESPAEEVTFDTYQEPPRRWGYSSEFRRRKCFTPGYCRRKSEKRRESKGSSLIRACNHYVKLYACPSGNQTGSQGRSNSPKEDKNGNSAGQKWSRQPTPTTSDTNHSVNSGGQFAPPPCQLVENLHHHRANWWTICTTTVSIGGQFAPPPCQLVDNLHHHRANWWTICTTTVSIGGQLAPPPCQLVAPPNRMCSNPVRNGYAASNVRTQPATAYFSRVECLNPCVMPFSAPVRSGQSDEGGRKCRCYSAGRLEHGLSLRGRTEDLACGSLHEAGPITQRPDRNLFLGELAQEIAFCLARRPEVCPFRFARRNPPPPPLRPRRVTK</sequence>
<keyword evidence="3" id="KW-1185">Reference proteome</keyword>
<feature type="region of interest" description="Disordered" evidence="1">
    <location>
        <begin position="269"/>
        <end position="289"/>
    </location>
</feature>
<feature type="compositionally biased region" description="Polar residues" evidence="1">
    <location>
        <begin position="355"/>
        <end position="366"/>
    </location>
</feature>
<organism evidence="2 3">
    <name type="scientific">Dryococelus australis</name>
    <dbReference type="NCBI Taxonomy" id="614101"/>
    <lineage>
        <taxon>Eukaryota</taxon>
        <taxon>Metazoa</taxon>
        <taxon>Ecdysozoa</taxon>
        <taxon>Arthropoda</taxon>
        <taxon>Hexapoda</taxon>
        <taxon>Insecta</taxon>
        <taxon>Pterygota</taxon>
        <taxon>Neoptera</taxon>
        <taxon>Polyneoptera</taxon>
        <taxon>Phasmatodea</taxon>
        <taxon>Verophasmatodea</taxon>
        <taxon>Anareolatae</taxon>
        <taxon>Phasmatidae</taxon>
        <taxon>Eurycanthinae</taxon>
        <taxon>Dryococelus</taxon>
    </lineage>
</organism>
<feature type="region of interest" description="Disordered" evidence="1">
    <location>
        <begin position="215"/>
        <end position="245"/>
    </location>
</feature>
<evidence type="ECO:0000313" key="3">
    <source>
        <dbReference type="Proteomes" id="UP001159363"/>
    </source>
</evidence>
<accession>A0ABQ9H320</accession>
<feature type="compositionally biased region" description="Basic residues" evidence="1">
    <location>
        <begin position="155"/>
        <end position="164"/>
    </location>
</feature>
<comment type="caution">
    <text evidence="2">The sequence shown here is derived from an EMBL/GenBank/DDBJ whole genome shotgun (WGS) entry which is preliminary data.</text>
</comment>